<protein>
    <recommendedName>
        <fullName evidence="2">Melanocortin receptor 5</fullName>
    </recommendedName>
</protein>
<evidence type="ECO:0000256" key="7">
    <source>
        <dbReference type="ARBA" id="ARBA00023136"/>
    </source>
</evidence>
<name>A0A5N4CHC0_CAMDR</name>
<comment type="caution">
    <text evidence="15">The sequence shown here is derived from an EMBL/GenBank/DDBJ whole genome shotgun (WGS) entry which is preliminary data.</text>
</comment>
<dbReference type="PANTHER" id="PTHR22750">
    <property type="entry name" value="G-PROTEIN COUPLED RECEPTOR"/>
    <property type="match status" value="1"/>
</dbReference>
<dbReference type="InterPro" id="IPR017452">
    <property type="entry name" value="GPCR_Rhodpsn_7TM"/>
</dbReference>
<comment type="function">
    <text evidence="11">Receptor for MSH (alpha, beta and gamma) and ACTH. The activity of this receptor is mediated by G proteins which activate adenylate cyclase. This receptor is a possible mediator of the immunomodulation properties of melanocortins.</text>
</comment>
<dbReference type="SUPFAM" id="SSF81321">
    <property type="entry name" value="Family A G protein-coupled receptor-like"/>
    <property type="match status" value="1"/>
</dbReference>
<keyword evidence="9" id="KW-0325">Glycoprotein</keyword>
<keyword evidence="3" id="KW-1003">Cell membrane</keyword>
<gene>
    <name evidence="15" type="ORF">Cadr_000028666</name>
</gene>
<keyword evidence="4 12" id="KW-0812">Transmembrane</keyword>
<keyword evidence="6 12" id="KW-0297">G-protein coupled receptor</keyword>
<feature type="transmembrane region" description="Helical" evidence="13">
    <location>
        <begin position="151"/>
        <end position="172"/>
    </location>
</feature>
<evidence type="ECO:0000256" key="13">
    <source>
        <dbReference type="SAM" id="Phobius"/>
    </source>
</evidence>
<evidence type="ECO:0000256" key="5">
    <source>
        <dbReference type="ARBA" id="ARBA00022989"/>
    </source>
</evidence>
<comment type="subcellular location">
    <subcellularLocation>
        <location evidence="1">Cell membrane</location>
        <topology evidence="1">Multi-pass membrane protein</topology>
    </subcellularLocation>
</comment>
<evidence type="ECO:0000256" key="2">
    <source>
        <dbReference type="ARBA" id="ARBA00022056"/>
    </source>
</evidence>
<dbReference type="PRINTS" id="PR00535">
    <property type="entry name" value="MELNOCORTINR"/>
</dbReference>
<evidence type="ECO:0000256" key="11">
    <source>
        <dbReference type="ARBA" id="ARBA00025181"/>
    </source>
</evidence>
<dbReference type="PROSITE" id="PS50262">
    <property type="entry name" value="G_PROTEIN_RECEP_F1_2"/>
    <property type="match status" value="1"/>
</dbReference>
<evidence type="ECO:0000256" key="12">
    <source>
        <dbReference type="RuleBase" id="RU000688"/>
    </source>
</evidence>
<dbReference type="GO" id="GO:0004977">
    <property type="term" value="F:melanocortin receptor activity"/>
    <property type="evidence" value="ECO:0007669"/>
    <property type="project" value="InterPro"/>
</dbReference>
<dbReference type="PROSITE" id="PS00237">
    <property type="entry name" value="G_PROTEIN_RECEP_F1_1"/>
    <property type="match status" value="1"/>
</dbReference>
<dbReference type="EMBL" id="JWIN03000024">
    <property type="protein sequence ID" value="KAB1258296.1"/>
    <property type="molecule type" value="Genomic_DNA"/>
</dbReference>
<evidence type="ECO:0000256" key="4">
    <source>
        <dbReference type="ARBA" id="ARBA00022692"/>
    </source>
</evidence>
<dbReference type="Gene3D" id="1.20.1070.10">
    <property type="entry name" value="Rhodopsin 7-helix transmembrane proteins"/>
    <property type="match status" value="1"/>
</dbReference>
<evidence type="ECO:0000256" key="6">
    <source>
        <dbReference type="ARBA" id="ARBA00023040"/>
    </source>
</evidence>
<dbReference type="PRINTS" id="PR01063">
    <property type="entry name" value="MELNOCORTN5R"/>
</dbReference>
<accession>A0A5N4CHC0</accession>
<organism evidence="15 16">
    <name type="scientific">Camelus dromedarius</name>
    <name type="common">Dromedary</name>
    <name type="synonym">Arabian camel</name>
    <dbReference type="NCBI Taxonomy" id="9838"/>
    <lineage>
        <taxon>Eukaryota</taxon>
        <taxon>Metazoa</taxon>
        <taxon>Chordata</taxon>
        <taxon>Craniata</taxon>
        <taxon>Vertebrata</taxon>
        <taxon>Euteleostomi</taxon>
        <taxon>Mammalia</taxon>
        <taxon>Eutheria</taxon>
        <taxon>Laurasiatheria</taxon>
        <taxon>Artiodactyla</taxon>
        <taxon>Tylopoda</taxon>
        <taxon>Camelidae</taxon>
        <taxon>Camelus</taxon>
    </lineage>
</organism>
<dbReference type="FunFam" id="1.20.1070.10:FF:000077">
    <property type="entry name" value="Melanocortin receptor 4"/>
    <property type="match status" value="1"/>
</dbReference>
<evidence type="ECO:0000256" key="1">
    <source>
        <dbReference type="ARBA" id="ARBA00004651"/>
    </source>
</evidence>
<evidence type="ECO:0000256" key="10">
    <source>
        <dbReference type="ARBA" id="ARBA00023224"/>
    </source>
</evidence>
<feature type="transmembrane region" description="Helical" evidence="13">
    <location>
        <begin position="193"/>
        <end position="212"/>
    </location>
</feature>
<evidence type="ECO:0000256" key="3">
    <source>
        <dbReference type="ARBA" id="ARBA00022475"/>
    </source>
</evidence>
<dbReference type="InterPro" id="IPR000276">
    <property type="entry name" value="GPCR_Rhodpsn"/>
</dbReference>
<evidence type="ECO:0000313" key="16">
    <source>
        <dbReference type="Proteomes" id="UP000299084"/>
    </source>
</evidence>
<feature type="transmembrane region" description="Helical" evidence="13">
    <location>
        <begin position="311"/>
        <end position="331"/>
    </location>
</feature>
<keyword evidence="16" id="KW-1185">Reference proteome</keyword>
<feature type="transmembrane region" description="Helical" evidence="13">
    <location>
        <begin position="72"/>
        <end position="96"/>
    </location>
</feature>
<dbReference type="PRINTS" id="PR00534">
    <property type="entry name" value="MCRFAMILY"/>
</dbReference>
<dbReference type="Pfam" id="PF00001">
    <property type="entry name" value="7tm_1"/>
    <property type="match status" value="1"/>
</dbReference>
<evidence type="ECO:0000256" key="9">
    <source>
        <dbReference type="ARBA" id="ARBA00023180"/>
    </source>
</evidence>
<evidence type="ECO:0000259" key="14">
    <source>
        <dbReference type="PROSITE" id="PS50262"/>
    </source>
</evidence>
<dbReference type="SMART" id="SM01381">
    <property type="entry name" value="7TM_GPCR_Srsx"/>
    <property type="match status" value="1"/>
</dbReference>
<dbReference type="GO" id="GO:0005886">
    <property type="term" value="C:plasma membrane"/>
    <property type="evidence" value="ECO:0007669"/>
    <property type="project" value="UniProtKB-SubCell"/>
</dbReference>
<keyword evidence="8 12" id="KW-0675">Receptor</keyword>
<proteinExistence type="inferred from homology"/>
<dbReference type="AlphaFoldDB" id="A0A5N4CHC0"/>
<keyword evidence="7 13" id="KW-0472">Membrane</keyword>
<dbReference type="Proteomes" id="UP000299084">
    <property type="component" value="Unassembled WGS sequence"/>
</dbReference>
<feature type="transmembrane region" description="Helical" evidence="13">
    <location>
        <begin position="103"/>
        <end position="122"/>
    </location>
</feature>
<feature type="transmembrane region" description="Helical" evidence="13">
    <location>
        <begin position="271"/>
        <end position="291"/>
    </location>
</feature>
<evidence type="ECO:0000313" key="15">
    <source>
        <dbReference type="EMBL" id="KAB1258296.1"/>
    </source>
</evidence>
<reference evidence="15 16" key="1">
    <citation type="journal article" date="2019" name="Mol. Ecol. Resour.">
        <title>Improving Illumina assemblies with Hi-C and long reads: an example with the North African dromedary.</title>
        <authorList>
            <person name="Elbers J.P."/>
            <person name="Rogers M.F."/>
            <person name="Perelman P.L."/>
            <person name="Proskuryakova A.A."/>
            <person name="Serdyukova N.A."/>
            <person name="Johnson W.E."/>
            <person name="Horin P."/>
            <person name="Corander J."/>
            <person name="Murphy D."/>
            <person name="Burger P.A."/>
        </authorList>
    </citation>
    <scope>NUCLEOTIDE SEQUENCE [LARGE SCALE GENOMIC DNA]</scope>
    <source>
        <strain evidence="15">Drom800</strain>
        <tissue evidence="15">Blood</tissue>
    </source>
</reference>
<feature type="domain" description="G-protein coupled receptors family 1 profile" evidence="14">
    <location>
        <begin position="87"/>
        <end position="329"/>
    </location>
</feature>
<keyword evidence="5 13" id="KW-1133">Transmembrane helix</keyword>
<sequence>MPVPGLSWGPSEARGVRCRGEAEGDVNLLPRRGAMNSSFHLHFLDLKLNATEGDLSGWNIRNASLPCEKMSIAVEVFLGLGLLSLLENILVVGAVVKNKNLHAPMYLFVCSLAVADMLVSLSNSWETITIYLITNKHLVLADASVRHLDNVFDSMICISVVASMCSLLAIAVDRYATIFYALRYHHVMTGRRCGAAIAGIWALCTGCGTLFIRYYESTYVIGCLVAMFLAMLLLMAWLYTHMFLLARTHVKRMATLHGCGSWRQRASMRGVVTLAMLLGVFTVCWAPFFLHLTLMISCPQNRYCSCFMSHFNVYLVLIICNSAIDPLIYAFRSPEMRKTFKEILCLHGVSAPCRSLGRFSTDSRLSAAPSLPS</sequence>
<dbReference type="STRING" id="9838.ENSCDRP00005030496"/>
<dbReference type="InterPro" id="IPR001671">
    <property type="entry name" value="Melcrt_ACTH_rcpt"/>
</dbReference>
<feature type="transmembrane region" description="Helical" evidence="13">
    <location>
        <begin position="218"/>
        <end position="239"/>
    </location>
</feature>
<evidence type="ECO:0000256" key="8">
    <source>
        <dbReference type="ARBA" id="ARBA00023170"/>
    </source>
</evidence>
<keyword evidence="10 12" id="KW-0807">Transducer</keyword>
<dbReference type="PRINTS" id="PR00237">
    <property type="entry name" value="GPCRRHODOPSN"/>
</dbReference>
<comment type="similarity">
    <text evidence="12">Belongs to the G-protein coupled receptor 1 family.</text>
</comment>
<dbReference type="InterPro" id="IPR000621">
    <property type="entry name" value="Melancort_rcpt_5"/>
</dbReference>
<dbReference type="InterPro" id="IPR001908">
    <property type="entry name" value="MC3-5R"/>
</dbReference>